<keyword evidence="8" id="KW-1185">Reference proteome</keyword>
<accession>A0AAV6WLZ2</accession>
<evidence type="ECO:0000313" key="7">
    <source>
        <dbReference type="EMBL" id="KAG8369447.1"/>
    </source>
</evidence>
<feature type="compositionally biased region" description="Low complexity" evidence="5">
    <location>
        <begin position="1"/>
        <end position="13"/>
    </location>
</feature>
<dbReference type="SUPFAM" id="SSF46689">
    <property type="entry name" value="Homeodomain-like"/>
    <property type="match status" value="1"/>
</dbReference>
<keyword evidence="2 3" id="KW-0371">Homeobox</keyword>
<evidence type="ECO:0000256" key="1">
    <source>
        <dbReference type="ARBA" id="ARBA00004123"/>
    </source>
</evidence>
<feature type="coiled-coil region" evidence="4">
    <location>
        <begin position="84"/>
        <end position="133"/>
    </location>
</feature>
<organism evidence="7 8">
    <name type="scientific">Buddleja alternifolia</name>
    <dbReference type="NCBI Taxonomy" id="168488"/>
    <lineage>
        <taxon>Eukaryota</taxon>
        <taxon>Viridiplantae</taxon>
        <taxon>Streptophyta</taxon>
        <taxon>Embryophyta</taxon>
        <taxon>Tracheophyta</taxon>
        <taxon>Spermatophyta</taxon>
        <taxon>Magnoliopsida</taxon>
        <taxon>eudicotyledons</taxon>
        <taxon>Gunneridae</taxon>
        <taxon>Pentapetalae</taxon>
        <taxon>asterids</taxon>
        <taxon>lamiids</taxon>
        <taxon>Lamiales</taxon>
        <taxon>Scrophulariaceae</taxon>
        <taxon>Buddlejeae</taxon>
        <taxon>Buddleja</taxon>
    </lineage>
</organism>
<evidence type="ECO:0000256" key="4">
    <source>
        <dbReference type="SAM" id="Coils"/>
    </source>
</evidence>
<keyword evidence="2 3" id="KW-0539">Nucleus</keyword>
<comment type="caution">
    <text evidence="7">The sequence shown here is derived from an EMBL/GenBank/DDBJ whole genome shotgun (WGS) entry which is preliminary data.</text>
</comment>
<evidence type="ECO:0000259" key="6">
    <source>
        <dbReference type="PROSITE" id="PS50071"/>
    </source>
</evidence>
<feature type="DNA-binding region" description="Homeobox" evidence="2">
    <location>
        <begin position="22"/>
        <end position="72"/>
    </location>
</feature>
<evidence type="ECO:0000313" key="8">
    <source>
        <dbReference type="Proteomes" id="UP000826271"/>
    </source>
</evidence>
<feature type="region of interest" description="Disordered" evidence="5">
    <location>
        <begin position="1"/>
        <end position="20"/>
    </location>
</feature>
<evidence type="ECO:0000256" key="2">
    <source>
        <dbReference type="PROSITE-ProRule" id="PRU00108"/>
    </source>
</evidence>
<gene>
    <name evidence="7" type="ORF">BUALT_Bualt14G0014700</name>
</gene>
<reference evidence="7" key="1">
    <citation type="submission" date="2019-10" db="EMBL/GenBank/DDBJ databases">
        <authorList>
            <person name="Zhang R."/>
            <person name="Pan Y."/>
            <person name="Wang J."/>
            <person name="Ma R."/>
            <person name="Yu S."/>
        </authorList>
    </citation>
    <scope>NUCLEOTIDE SEQUENCE</scope>
    <source>
        <strain evidence="7">LA-IB0</strain>
        <tissue evidence="7">Leaf</tissue>
    </source>
</reference>
<evidence type="ECO:0000256" key="3">
    <source>
        <dbReference type="RuleBase" id="RU000682"/>
    </source>
</evidence>
<proteinExistence type="predicted"/>
<dbReference type="GO" id="GO:0003677">
    <property type="term" value="F:DNA binding"/>
    <property type="evidence" value="ECO:0007669"/>
    <property type="project" value="UniProtKB-UniRule"/>
</dbReference>
<comment type="subcellular location">
    <subcellularLocation>
        <location evidence="1 2 3">Nucleus</location>
    </subcellularLocation>
</comment>
<dbReference type="PROSITE" id="PS50071">
    <property type="entry name" value="HOMEOBOX_2"/>
    <property type="match status" value="1"/>
</dbReference>
<name>A0AAV6WLZ2_9LAMI</name>
<dbReference type="Pfam" id="PF00046">
    <property type="entry name" value="Homeodomain"/>
    <property type="match status" value="1"/>
</dbReference>
<dbReference type="InterPro" id="IPR009057">
    <property type="entry name" value="Homeodomain-like_sf"/>
</dbReference>
<dbReference type="InterPro" id="IPR042160">
    <property type="entry name" value="HD-Zip_IV"/>
</dbReference>
<protein>
    <recommendedName>
        <fullName evidence="6">Homeobox domain-containing protein</fullName>
    </recommendedName>
</protein>
<dbReference type="Gene3D" id="1.10.10.60">
    <property type="entry name" value="Homeodomain-like"/>
    <property type="match status" value="1"/>
</dbReference>
<dbReference type="PANTHER" id="PTHR45654:SF9">
    <property type="entry name" value="HOMEOBOX-LEUCINE ZIPPER PROTEIN HDG10-RELATED"/>
    <property type="match status" value="1"/>
</dbReference>
<dbReference type="Proteomes" id="UP000826271">
    <property type="component" value="Unassembled WGS sequence"/>
</dbReference>
<dbReference type="SMART" id="SM00389">
    <property type="entry name" value="HOX"/>
    <property type="match status" value="1"/>
</dbReference>
<evidence type="ECO:0000256" key="5">
    <source>
        <dbReference type="SAM" id="MobiDB-lite"/>
    </source>
</evidence>
<dbReference type="GO" id="GO:0005634">
    <property type="term" value="C:nucleus"/>
    <property type="evidence" value="ECO:0007669"/>
    <property type="project" value="UniProtKB-SubCell"/>
</dbReference>
<feature type="domain" description="Homeobox" evidence="6">
    <location>
        <begin position="20"/>
        <end position="71"/>
    </location>
</feature>
<dbReference type="EMBL" id="WHWC01000014">
    <property type="protein sequence ID" value="KAG8369447.1"/>
    <property type="molecule type" value="Genomic_DNA"/>
</dbReference>
<keyword evidence="4" id="KW-0175">Coiled coil</keyword>
<dbReference type="CDD" id="cd00086">
    <property type="entry name" value="homeodomain"/>
    <property type="match status" value="1"/>
</dbReference>
<dbReference type="PANTHER" id="PTHR45654">
    <property type="entry name" value="HOMEOBOX-LEUCINE ZIPPER PROTEIN MERISTEM L1"/>
    <property type="match status" value="1"/>
</dbReference>
<dbReference type="InterPro" id="IPR001356">
    <property type="entry name" value="HD"/>
</dbReference>
<dbReference type="AlphaFoldDB" id="A0AAV6WLZ2"/>
<keyword evidence="2 3" id="KW-0238">DNA-binding</keyword>
<sequence length="184" mass="21199">MSSNSGSSYEGENTTIPMPLTSHQLQKLEELFIECKYPDRKQRETWSIDLGMEADQIKLWFKNKILLQKSEEEAQQNLALFLENERLLLENTQMREELENLMERCTCGTNQVLEDLLCENAQLREEHQRVTDITVSILENPVLLELLGHHEGSLHDSDNDDTEVNVELQLAHSVSPTSEDESDD</sequence>